<feature type="compositionally biased region" description="Basic and acidic residues" evidence="1">
    <location>
        <begin position="195"/>
        <end position="207"/>
    </location>
</feature>
<dbReference type="PROSITE" id="PS01159">
    <property type="entry name" value="WW_DOMAIN_1"/>
    <property type="match status" value="1"/>
</dbReference>
<dbReference type="PROSITE" id="PS50020">
    <property type="entry name" value="WW_DOMAIN_2"/>
    <property type="match status" value="1"/>
</dbReference>
<feature type="region of interest" description="Disordered" evidence="1">
    <location>
        <begin position="588"/>
        <end position="834"/>
    </location>
</feature>
<keyword evidence="4" id="KW-1185">Reference proteome</keyword>
<feature type="compositionally biased region" description="Basic and acidic residues" evidence="1">
    <location>
        <begin position="636"/>
        <end position="720"/>
    </location>
</feature>
<dbReference type="AlphaFoldDB" id="A0A9N8Z6J1"/>
<feature type="region of interest" description="Disordered" evidence="1">
    <location>
        <begin position="195"/>
        <end position="224"/>
    </location>
</feature>
<feature type="compositionally biased region" description="Basic and acidic residues" evidence="1">
    <location>
        <begin position="448"/>
        <end position="460"/>
    </location>
</feature>
<evidence type="ECO:0000313" key="4">
    <source>
        <dbReference type="Proteomes" id="UP000789572"/>
    </source>
</evidence>
<sequence>MPAERSQYRKNVRPNQQNTVTNNGLQLQSPRFNKRSKNLGAESVIYGEPSRISVFDRLGTTGARDSPLDIPRLRWRRPSESYEEDAEVNKHGRDISPTDSGRAERSSSVGQASSRHQQAEETRPNQFEGQFRRTSGEPLSNNDDEFQASDRDRTTQAKLDVDDVKEEDFTKRSRSRSPVNSVNYEDDQRLKIWDRESEKNEAKEKNNNDNIGRNIIKNWDQSTAQPLNGEIDNVYRQEENNNDEFAGSQKDRTTDNNSEELRHRGDSGRSSVSVGNRDSSRHPQKYQDRANDDRTNNLPSFSNDRSPNGPRDKSEERSPGYRGGRDNSKNDSKYRNTDVRGRQKHLSHTPEDSISYPWRKCFSERHRKPYYYNEITHESRWNIPLEDMTRTHARSLSKSENHSVSASIQDYSGRSVGRRPTEDDISTGVKKRHRPDEIDMIEPTSSQRRREPINRRRSALEDDELISGSEGINKRVGPNVDRGRLECRDMVRRSSTSFDIERDHLDAGDSDLSIKRPRSTTYPYHPSSSLSESSETNLHLHGPSQRQSNRFVSDRRSNYVRQNDLIGHRSVTRGRILDVTGDDRVDGLGSIQGQYGSGRIDNSYGRRASHSIQHDIGGIRNRMEYDDRGGSSGYASRRDSNSYSRRDPSPYGRRDPSPYGRREPSPYGRREPSPYGRREPSPYGRRELSPYGRRDRSPFRRRDSSPFRRRDPSPYGRRDFVPYGRRTSTSSQLDSPINRSQTSLRPRPSDRVDHSIPASSSRKHHQADVSSYDSRAKFSNRNTHGLNLASSHNYDKPSEEVTIKDVSNDDTPPGENNDDAHGTPLLLPKSPSRSPFFKRRARETVADQIAPVACFFTKGRY</sequence>
<proteinExistence type="predicted"/>
<feature type="domain" description="WW" evidence="2">
    <location>
        <begin position="352"/>
        <end position="386"/>
    </location>
</feature>
<feature type="compositionally biased region" description="Polar residues" evidence="1">
    <location>
        <begin position="13"/>
        <end position="31"/>
    </location>
</feature>
<dbReference type="InterPro" id="IPR001202">
    <property type="entry name" value="WW_dom"/>
</dbReference>
<feature type="compositionally biased region" description="Polar residues" evidence="1">
    <location>
        <begin position="726"/>
        <end position="744"/>
    </location>
</feature>
<dbReference type="CDD" id="cd00201">
    <property type="entry name" value="WW"/>
    <property type="match status" value="1"/>
</dbReference>
<feature type="region of interest" description="Disordered" evidence="1">
    <location>
        <begin position="240"/>
        <end position="354"/>
    </location>
</feature>
<feature type="region of interest" description="Disordered" evidence="1">
    <location>
        <begin position="1"/>
        <end position="36"/>
    </location>
</feature>
<feature type="compositionally biased region" description="Low complexity" evidence="1">
    <location>
        <begin position="268"/>
        <end position="277"/>
    </location>
</feature>
<name>A0A9N8Z6J1_9GLOM</name>
<comment type="caution">
    <text evidence="3">The sequence shown here is derived from an EMBL/GenBank/DDBJ whole genome shotgun (WGS) entry which is preliminary data.</text>
</comment>
<dbReference type="SUPFAM" id="SSF51045">
    <property type="entry name" value="WW domain"/>
    <property type="match status" value="1"/>
</dbReference>
<feature type="compositionally biased region" description="Basic and acidic residues" evidence="1">
    <location>
        <begin position="87"/>
        <end position="105"/>
    </location>
</feature>
<feature type="compositionally biased region" description="Low complexity" evidence="1">
    <location>
        <begin position="824"/>
        <end position="834"/>
    </location>
</feature>
<dbReference type="OrthoDB" id="193787at2759"/>
<evidence type="ECO:0000256" key="1">
    <source>
        <dbReference type="SAM" id="MobiDB-lite"/>
    </source>
</evidence>
<feature type="compositionally biased region" description="Polar residues" evidence="1">
    <location>
        <begin position="768"/>
        <end position="792"/>
    </location>
</feature>
<reference evidence="3" key="1">
    <citation type="submission" date="2021-06" db="EMBL/GenBank/DDBJ databases">
        <authorList>
            <person name="Kallberg Y."/>
            <person name="Tangrot J."/>
            <person name="Rosling A."/>
        </authorList>
    </citation>
    <scope>NUCLEOTIDE SEQUENCE</scope>
    <source>
        <strain evidence="3">IA702</strain>
    </source>
</reference>
<accession>A0A9N8Z6J1</accession>
<dbReference type="Proteomes" id="UP000789572">
    <property type="component" value="Unassembled WGS sequence"/>
</dbReference>
<dbReference type="SMART" id="SM00456">
    <property type="entry name" value="WW"/>
    <property type="match status" value="1"/>
</dbReference>
<feature type="compositionally biased region" description="Polar residues" evidence="1">
    <location>
        <begin position="296"/>
        <end position="306"/>
    </location>
</feature>
<feature type="compositionally biased region" description="Polar residues" evidence="1">
    <location>
        <begin position="394"/>
        <end position="412"/>
    </location>
</feature>
<feature type="region of interest" description="Disordered" evidence="1">
    <location>
        <begin position="508"/>
        <end position="556"/>
    </location>
</feature>
<protein>
    <submittedName>
        <fullName evidence="3">2175_t:CDS:1</fullName>
    </submittedName>
</protein>
<dbReference type="InterPro" id="IPR036020">
    <property type="entry name" value="WW_dom_sf"/>
</dbReference>
<dbReference type="Gene3D" id="2.20.70.10">
    <property type="match status" value="1"/>
</dbReference>
<feature type="compositionally biased region" description="Basic and acidic residues" evidence="1">
    <location>
        <begin position="793"/>
        <end position="807"/>
    </location>
</feature>
<organism evidence="3 4">
    <name type="scientific">Paraglomus occultum</name>
    <dbReference type="NCBI Taxonomy" id="144539"/>
    <lineage>
        <taxon>Eukaryota</taxon>
        <taxon>Fungi</taxon>
        <taxon>Fungi incertae sedis</taxon>
        <taxon>Mucoromycota</taxon>
        <taxon>Glomeromycotina</taxon>
        <taxon>Glomeromycetes</taxon>
        <taxon>Paraglomerales</taxon>
        <taxon>Paraglomeraceae</taxon>
        <taxon>Paraglomus</taxon>
    </lineage>
</organism>
<feature type="compositionally biased region" description="Polar residues" evidence="1">
    <location>
        <begin position="106"/>
        <end position="116"/>
    </location>
</feature>
<feature type="compositionally biased region" description="Basic and acidic residues" evidence="1">
    <location>
        <begin position="310"/>
        <end position="341"/>
    </location>
</feature>
<gene>
    <name evidence="3" type="ORF">POCULU_LOCUS1113</name>
</gene>
<dbReference type="EMBL" id="CAJVPJ010000074">
    <property type="protein sequence ID" value="CAG8472501.1"/>
    <property type="molecule type" value="Genomic_DNA"/>
</dbReference>
<evidence type="ECO:0000259" key="2">
    <source>
        <dbReference type="PROSITE" id="PS50020"/>
    </source>
</evidence>
<feature type="compositionally biased region" description="Basic and acidic residues" evidence="1">
    <location>
        <begin position="278"/>
        <end position="295"/>
    </location>
</feature>
<feature type="compositionally biased region" description="Basic and acidic residues" evidence="1">
    <location>
        <begin position="148"/>
        <end position="171"/>
    </location>
</feature>
<evidence type="ECO:0000313" key="3">
    <source>
        <dbReference type="EMBL" id="CAG8472501.1"/>
    </source>
</evidence>
<feature type="region of interest" description="Disordered" evidence="1">
    <location>
        <begin position="392"/>
        <end position="480"/>
    </location>
</feature>
<feature type="compositionally biased region" description="Basic and acidic residues" evidence="1">
    <location>
        <begin position="249"/>
        <end position="267"/>
    </location>
</feature>
<feature type="region of interest" description="Disordered" evidence="1">
    <location>
        <begin position="79"/>
        <end position="183"/>
    </location>
</feature>
<dbReference type="Pfam" id="PF00397">
    <property type="entry name" value="WW"/>
    <property type="match status" value="1"/>
</dbReference>